<dbReference type="AlphaFoldDB" id="A0A9J6ZA80"/>
<dbReference type="Gene3D" id="1.20.144.10">
    <property type="entry name" value="Phosphatidic acid phosphatase type 2/haloperoxidase"/>
    <property type="match status" value="1"/>
</dbReference>
<keyword evidence="5 7" id="KW-1133">Transmembrane helix</keyword>
<protein>
    <submittedName>
        <fullName evidence="9">Phosphatase PAP2 family protein</fullName>
    </submittedName>
</protein>
<organism evidence="9 10">
    <name type="scientific">Candidatus Pristimantibacillus lignocellulolyticus</name>
    <dbReference type="NCBI Taxonomy" id="2994561"/>
    <lineage>
        <taxon>Bacteria</taxon>
        <taxon>Bacillati</taxon>
        <taxon>Bacillota</taxon>
        <taxon>Bacilli</taxon>
        <taxon>Bacillales</taxon>
        <taxon>Paenibacillaceae</taxon>
        <taxon>Candidatus Pristimantibacillus</taxon>
    </lineage>
</organism>
<evidence type="ECO:0000256" key="5">
    <source>
        <dbReference type="ARBA" id="ARBA00022989"/>
    </source>
</evidence>
<evidence type="ECO:0000256" key="7">
    <source>
        <dbReference type="SAM" id="Phobius"/>
    </source>
</evidence>
<dbReference type="Proteomes" id="UP001056756">
    <property type="component" value="Chromosome"/>
</dbReference>
<dbReference type="Pfam" id="PF01569">
    <property type="entry name" value="PAP2"/>
    <property type="match status" value="1"/>
</dbReference>
<dbReference type="GO" id="GO:0016787">
    <property type="term" value="F:hydrolase activity"/>
    <property type="evidence" value="ECO:0007669"/>
    <property type="project" value="UniProtKB-KW"/>
</dbReference>
<feature type="transmembrane region" description="Helical" evidence="7">
    <location>
        <begin position="119"/>
        <end position="152"/>
    </location>
</feature>
<sequence>MKKWISRLRTHEERLLIWANRRLSHHMAFRFMHNWMNIITHLGGATFTISFSLLLAIAAKGEIAAIGWKCLTTLAISHIPVALLKHKFRRLRPYQSLPDVNIGLKPLEDPSFPSGHTTAIFALIVPILLNASLLPFIVVPLALIVALSVAWSRMYLGLHYPSDILAGGVIGTITAYAVEFFWHSSSGI</sequence>
<keyword evidence="4" id="KW-0378">Hydrolase</keyword>
<dbReference type="PANTHER" id="PTHR14969">
    <property type="entry name" value="SPHINGOSINE-1-PHOSPHATE PHOSPHOHYDROLASE"/>
    <property type="match status" value="1"/>
</dbReference>
<dbReference type="SUPFAM" id="SSF48317">
    <property type="entry name" value="Acid phosphatase/Vanadium-dependent haloperoxidase"/>
    <property type="match status" value="1"/>
</dbReference>
<name>A0A9J6ZA80_9BACL</name>
<accession>A0A9J6ZA80</accession>
<evidence type="ECO:0000256" key="4">
    <source>
        <dbReference type="ARBA" id="ARBA00022801"/>
    </source>
</evidence>
<keyword evidence="3 7" id="KW-0812">Transmembrane</keyword>
<feature type="transmembrane region" description="Helical" evidence="7">
    <location>
        <begin position="65"/>
        <end position="84"/>
    </location>
</feature>
<dbReference type="CDD" id="cd01610">
    <property type="entry name" value="PAP2_like"/>
    <property type="match status" value="1"/>
</dbReference>
<keyword evidence="6 7" id="KW-0472">Membrane</keyword>
<feature type="domain" description="Phosphatidic acid phosphatase type 2/haloperoxidase" evidence="8">
    <location>
        <begin position="69"/>
        <end position="179"/>
    </location>
</feature>
<evidence type="ECO:0000256" key="3">
    <source>
        <dbReference type="ARBA" id="ARBA00022692"/>
    </source>
</evidence>
<dbReference type="SMART" id="SM00014">
    <property type="entry name" value="acidPPc"/>
    <property type="match status" value="1"/>
</dbReference>
<evidence type="ECO:0000256" key="2">
    <source>
        <dbReference type="ARBA" id="ARBA00022475"/>
    </source>
</evidence>
<comment type="subcellular location">
    <subcellularLocation>
        <location evidence="1">Cell membrane</location>
        <topology evidence="1">Multi-pass membrane protein</topology>
    </subcellularLocation>
</comment>
<evidence type="ECO:0000313" key="9">
    <source>
        <dbReference type="EMBL" id="URN92769.1"/>
    </source>
</evidence>
<dbReference type="EMBL" id="CP097899">
    <property type="protein sequence ID" value="URN92769.1"/>
    <property type="molecule type" value="Genomic_DNA"/>
</dbReference>
<reference evidence="9" key="1">
    <citation type="submission" date="2022-05" db="EMBL/GenBank/DDBJ databases">
        <title>Novel bacterial taxa in a minimal lignocellulolytic consortium and its capacity to transform plastics disclosed by genome-resolved metagenomics.</title>
        <authorList>
            <person name="Rodriguez C.A.D."/>
            <person name="Diaz-Garcia L."/>
            <person name="Herrera K."/>
            <person name="Tarazona N.A."/>
            <person name="Sproer C."/>
            <person name="Overmann J."/>
            <person name="Jimenez D.J."/>
        </authorList>
    </citation>
    <scope>NUCLEOTIDE SEQUENCE</scope>
    <source>
        <strain evidence="9">MAG5</strain>
    </source>
</reference>
<proteinExistence type="predicted"/>
<dbReference type="InterPro" id="IPR036938">
    <property type="entry name" value="PAP2/HPO_sf"/>
</dbReference>
<feature type="transmembrane region" description="Helical" evidence="7">
    <location>
        <begin position="35"/>
        <end position="59"/>
    </location>
</feature>
<evidence type="ECO:0000259" key="8">
    <source>
        <dbReference type="SMART" id="SM00014"/>
    </source>
</evidence>
<evidence type="ECO:0000256" key="6">
    <source>
        <dbReference type="ARBA" id="ARBA00023136"/>
    </source>
</evidence>
<gene>
    <name evidence="9" type="ORF">NAG76_13025</name>
</gene>
<evidence type="ECO:0000256" key="1">
    <source>
        <dbReference type="ARBA" id="ARBA00004651"/>
    </source>
</evidence>
<dbReference type="GO" id="GO:0005886">
    <property type="term" value="C:plasma membrane"/>
    <property type="evidence" value="ECO:0007669"/>
    <property type="project" value="UniProtKB-SubCell"/>
</dbReference>
<feature type="transmembrane region" description="Helical" evidence="7">
    <location>
        <begin position="164"/>
        <end position="182"/>
    </location>
</feature>
<dbReference type="InterPro" id="IPR000326">
    <property type="entry name" value="PAP2/HPO"/>
</dbReference>
<dbReference type="KEGG" id="plig:NAG76_13025"/>
<evidence type="ECO:0000313" key="10">
    <source>
        <dbReference type="Proteomes" id="UP001056756"/>
    </source>
</evidence>
<keyword evidence="2" id="KW-1003">Cell membrane</keyword>
<dbReference type="PANTHER" id="PTHR14969:SF62">
    <property type="entry name" value="DECAPRENYLPHOSPHORYL-5-PHOSPHORIBOSE PHOSPHATASE RV3807C-RELATED"/>
    <property type="match status" value="1"/>
</dbReference>